<evidence type="ECO:0000259" key="9">
    <source>
        <dbReference type="Pfam" id="PF13229"/>
    </source>
</evidence>
<gene>
    <name evidence="10" type="ORF">E7Z74_09725</name>
</gene>
<evidence type="ECO:0000256" key="8">
    <source>
        <dbReference type="SAM" id="MobiDB-lite"/>
    </source>
</evidence>
<feature type="non-terminal residue" evidence="10">
    <location>
        <position position="3018"/>
    </location>
</feature>
<evidence type="ECO:0000256" key="5">
    <source>
        <dbReference type="ARBA" id="ARBA00022729"/>
    </source>
</evidence>
<evidence type="ECO:0000256" key="7">
    <source>
        <dbReference type="ARBA" id="ARBA00023237"/>
    </source>
</evidence>
<dbReference type="PROSITE" id="PS51257">
    <property type="entry name" value="PROKAR_LIPOPROTEIN"/>
    <property type="match status" value="1"/>
</dbReference>
<dbReference type="Proteomes" id="UP000713479">
    <property type="component" value="Unassembled WGS sequence"/>
</dbReference>
<evidence type="ECO:0000313" key="11">
    <source>
        <dbReference type="Proteomes" id="UP000713479"/>
    </source>
</evidence>
<dbReference type="InterPro" id="IPR006626">
    <property type="entry name" value="PbH1"/>
</dbReference>
<dbReference type="Pfam" id="PF13229">
    <property type="entry name" value="Beta_helix"/>
    <property type="match status" value="1"/>
</dbReference>
<evidence type="ECO:0000256" key="1">
    <source>
        <dbReference type="ARBA" id="ARBA00004196"/>
    </source>
</evidence>
<proteinExistence type="predicted"/>
<evidence type="ECO:0000256" key="4">
    <source>
        <dbReference type="ARBA" id="ARBA00022525"/>
    </source>
</evidence>
<keyword evidence="4" id="KW-0964">Secreted</keyword>
<evidence type="ECO:0000313" key="10">
    <source>
        <dbReference type="EMBL" id="MBE6511515.1"/>
    </source>
</evidence>
<keyword evidence="7" id="KW-0998">Cell outer membrane</keyword>
<feature type="compositionally biased region" description="Basic and acidic residues" evidence="8">
    <location>
        <begin position="78"/>
        <end position="87"/>
    </location>
</feature>
<protein>
    <recommendedName>
        <fullName evidence="9">Right handed beta helix domain-containing protein</fullName>
    </recommendedName>
</protein>
<dbReference type="SMART" id="SM00710">
    <property type="entry name" value="PbH1"/>
    <property type="match status" value="19"/>
</dbReference>
<accession>A0A8T3VUB2</accession>
<dbReference type="Pfam" id="PF02415">
    <property type="entry name" value="Chlam_PMP"/>
    <property type="match status" value="3"/>
</dbReference>
<comment type="caution">
    <text evidence="10">The sequence shown here is derived from an EMBL/GenBank/DDBJ whole genome shotgun (WGS) entry which is preliminary data.</text>
</comment>
<reference evidence="10" key="1">
    <citation type="submission" date="2019-04" db="EMBL/GenBank/DDBJ databases">
        <title>Evolution of Biomass-Degrading Anaerobic Consortia Revealed by Metagenomics.</title>
        <authorList>
            <person name="Peng X."/>
        </authorList>
    </citation>
    <scope>NUCLEOTIDE SEQUENCE</scope>
    <source>
        <strain evidence="10">SIG13</strain>
    </source>
</reference>
<dbReference type="Gene3D" id="2.160.20.10">
    <property type="entry name" value="Single-stranded right-handed beta-helix, Pectin lyase-like"/>
    <property type="match status" value="2"/>
</dbReference>
<dbReference type="SUPFAM" id="SSF51126">
    <property type="entry name" value="Pectin lyase-like"/>
    <property type="match status" value="6"/>
</dbReference>
<dbReference type="InterPro" id="IPR012334">
    <property type="entry name" value="Pectin_lyas_fold"/>
</dbReference>
<keyword evidence="5" id="KW-0732">Signal</keyword>
<dbReference type="PANTHER" id="PTHR11319">
    <property type="entry name" value="G PROTEIN-COUPLED RECEPTOR-RELATED"/>
    <property type="match status" value="1"/>
</dbReference>
<evidence type="ECO:0000256" key="3">
    <source>
        <dbReference type="ARBA" id="ARBA00004613"/>
    </source>
</evidence>
<dbReference type="InterPro" id="IPR039448">
    <property type="entry name" value="Beta_helix"/>
</dbReference>
<organism evidence="10 11">
    <name type="scientific">Methanobrevibacter millerae</name>
    <dbReference type="NCBI Taxonomy" id="230361"/>
    <lineage>
        <taxon>Archaea</taxon>
        <taxon>Methanobacteriati</taxon>
        <taxon>Methanobacteriota</taxon>
        <taxon>Methanomada group</taxon>
        <taxon>Methanobacteria</taxon>
        <taxon>Methanobacteriales</taxon>
        <taxon>Methanobacteriaceae</taxon>
        <taxon>Methanobrevibacter</taxon>
    </lineage>
</organism>
<evidence type="ECO:0000256" key="6">
    <source>
        <dbReference type="ARBA" id="ARBA00023136"/>
    </source>
</evidence>
<dbReference type="InterPro" id="IPR003368">
    <property type="entry name" value="POMP_repeat"/>
</dbReference>
<keyword evidence="6" id="KW-0472">Membrane</keyword>
<dbReference type="EMBL" id="SUTF01000020">
    <property type="protein sequence ID" value="MBE6511515.1"/>
    <property type="molecule type" value="Genomic_DNA"/>
</dbReference>
<feature type="region of interest" description="Disordered" evidence="8">
    <location>
        <begin position="68"/>
        <end position="87"/>
    </location>
</feature>
<dbReference type="NCBIfam" id="TIGR01376">
    <property type="entry name" value="POMP_repeat"/>
    <property type="match status" value="2"/>
</dbReference>
<dbReference type="InterPro" id="IPR011050">
    <property type="entry name" value="Pectin_lyase_fold/virulence"/>
</dbReference>
<name>A0A8T3VUB2_9EURY</name>
<dbReference type="GO" id="GO:0005576">
    <property type="term" value="C:extracellular region"/>
    <property type="evidence" value="ECO:0007669"/>
    <property type="project" value="UniProtKB-SubCell"/>
</dbReference>
<comment type="subcellular location">
    <subcellularLocation>
        <location evidence="1">Cell envelope</location>
    </subcellularLocation>
    <subcellularLocation>
        <location evidence="2">Cell outer membrane</location>
    </subcellularLocation>
    <subcellularLocation>
        <location evidence="3">Secreted</location>
    </subcellularLocation>
</comment>
<feature type="domain" description="Right handed beta helix" evidence="9">
    <location>
        <begin position="1727"/>
        <end position="1848"/>
    </location>
</feature>
<sequence length="3018" mass="332552">MKFKRIILISLILCVLSMACVSASDNQTSADNLQINDINANVINEEINEYTNDMNIMEGNTSDNGSVISDNLLSSSNSDDKLSAPKEGTRDELNNLIIAAKPGSTITLDKDYIFESDVKSVDITKNIVIDGKGHTIYPGYNPVFNFKHNTPSGKIEIKNIAFVRGIGSAIHFNEESCPFIISNCRFINCSSQIGGAIVGGAKYTSNIINCSFKGCHGMGESKVVRKETFNSASSSAFSNGGAIYMSGPVNVKSCRFEGCSAGNGGAIEAYGNFQIIDCVFVKNYAGRIDSFNSLEHGGAIRIHGGSGALIKGCTFNENHAGHYGGAISSFGNDVRIEDNVFNSNYIGNSIRREGGALFIGSDSKIGDTSIQITRCAFNNNGYNNNNHYCKYGGAIYFQDGIISGTVSYCNFTGNGASKEGGAIYASSDCKFLTFKGCAFTKNQVEKYGGAIYLDSKSSTIVDCAFVEQPNAIYCDNKGCSVKFSAFLNNGNYNVWSTKEINIANNWFGNTMDNRFYDFSKLKGKAVNLNNAENLYLAATSMDKNYHNGQESTVNLNFRYMREEPTSYNKLPPFNNPVISYAVSGVNAAIVSKNLYLANGKSSFKFVADASKTSSSLTVDCYGAKLTLKFKIYPNSFTALQALVDSCQNGVLNLTHNYTRDKSIDGDMTVTISKDLVINGNGFTLDSKNSGGVFFMSSRPNVDINNLNIVNSKSKWGSAIWGYINNMSINNCRFINCSAKFEGGAINLVGKVLTITNSTFINNTADENGGSLIVMGIKTVIKDCIFINSHSGMEGCFIYLHASSRLNLTDSILLTNSTSKYISKPEGESLRWNISANIENNWFGGTNDDILKNYDRINDFKVKSLLYLNVAPSLYDIPMGNTSKISLKFYSYDVNSRRSAALTSFRTMKFNVKLLKEGGRLSSNSIILTNNEGNVVYTSSSNGIMPVEFNYELFSHRIYLNQYGDNSFTALQYLINSSGNVINLTKDYTFSNISDYKLFDGVYINKDLTINGNGHVLSGSGQARIFNIDGHTVVLNNITFIKGKSDDGGAIFASPTSSLSIDSCRFENNTAKNGGAIYLKYFKSIIMESSFFKNNSATATGGAIYYYGDYGNKELFDITGTFINNRAGVDGGAIYEHDIANYHLKGNFTNNTAGRNGGAVCSDSVFVIGTISIDGIFDSNAAAFGGAVYSFNPFGNFTGIYQNNRASQDGGAIYMVRSSVRYGMPNTISGEFYSNTAKGQGSAVCAMNLSDKDVDLHDSIFMKNSGKSTLYSSGYAYLNVHDSIFVENNDDKVLDTSKDYAVDGRLKAYNNWFGHTVDNFDKKPSVGERVILNDWLYVDVDYGKTETDLKSKNNIIFTLKSYDAKKEKVSDYTGNFKLNLSLKSDSGNFSTNSFILDNAPVKVTYVPNDYGENTVVVWANLSKYSHKTYEIKYNVVEHPSDSFYALQYEIDHMKGNVLNLTNNYEFYPESDTPNGIKINKSISINGNGFAIDGKGSSNIFNISADNVVLENISLINGNDINGSAIYAEGNNIIIRNSILLNNTDVVIYATKSLTANYNWWGNTADTFNKKANVSSNVILDNALFATFKANSTVIGAGNNTTVVLNLTNLYNFNTKTNSTHDGLNLFSFDFNAEDGKINKTSDKLNKGLINVSFEVIGPLYAEIYAKYKNVVLKYEFEVVYDDDSFTALYALINKTAPNGILNLEHDYKYYYYDADYIEGIPIDKAITINGKGFNVNGTGESCVFFVSADNVCLRNINIYDSLDAIEWLGDNGLINNITVNNSNSSLNAFGSNMVIRNSNFTRASRYSLYLEGSNNVVDNCRFVDNSGPSIIGLSMNNLTIENSTFKNINSPISGIVEIIDCKDVNISGCIFNNQNNQSIMILEGSTVYLNNNTLSKSDYIYNDGTILSKTYARMNKLNSSYMVGTEILLNSTIYDDNNNIILVDEFYFKIGEEPGKAKLNNTAYEYKWTSTNGTWLVMPDINKTSFKNCEVDSATVNVLKYNSSVIITGIRDIIYGEDANIEFEFKNSTAVLVTVLLGSDVIFNETTNKTNITLHDLKTGLYTIIISTLETERYQSSNATSDLRVNRAGSSLTLEAIIDTYYGKDVIINFTVENRTVVTATIYDIDTGKYVFNDVVEGNLLILNNLTVGSYSISLNNLIDPNYNPSGDYSTFNVLKVNSTINMDDETEYVYDNVTINYTVDNLTDILVTVFDLENGDLYNFTTTNSSINLDLNAGLYQIILVNMETENVFSSEDSKTIIVLPANTSVKIDDIGNVYYGEDIEIYFNVTNATNVTVIVKNEKNVIIYQNNTNESYIYLSDLNVGKYTVEIYNSATNNYKPSNDTKTFNVLKAGSFIEIEYDNLTTYGIPFRLDYDVENETLLNILIYDSKGNIVYDKNFDEISELPDDMSNLTEEAYLGYYFFIHRNLTAGKYTFELRNLDTSNVIGYMVNGSFEIIKTTSEVEVYVEDIVYGEDLEIYIGVINTTTVNIIIKDDKGSIVYNDNITSSPVIIKNWIPGNYTVIVTNLDTENVIGNSSSQDFQVFKINSTIKLNDISDIYYEDNVSISFEVENKTIVNIRIQNQDGEVVYDNNVTSDMIQVPNLNAGNYTVTVTNLETFNITKSSDSKSFRVLKRNINISVTVENNIYGEPTVVNVYSDIDGTFPVNICTQQILVSVKNGHGKNTTKLGAGNYTAYVNYTNDNYNINMTNSSFIVSKADITLSIEVSDKEYAADVTGKVFASVDGEYSIVIGDITKLVTVNKGVGEFNFGILNVGDYNISVIYYGNKNYNSNSNTTTFKVTETGTNFNIIANSTQITYGENIKITQKLSGDATGTITYTYANGTIIKVINVNESFVLSNLDAGSYVIYGYYSGDSNYKSARDSLTITVNKVINNVIVSGENTVYPENPTIQVIADIDGEYVVIIGDKKIIVNVINGIGTGTIALDAGKYTANIEYTNKNYENNIKSIPFNVAKANITLSVEVLDKVYTEDVGGNIFASVDGEYSIVIGDITKLVTVNKGVG</sequence>
<dbReference type="PANTHER" id="PTHR11319:SF35">
    <property type="entry name" value="OUTER MEMBRANE PROTEIN PMPC-RELATED"/>
    <property type="match status" value="1"/>
</dbReference>
<evidence type="ECO:0000256" key="2">
    <source>
        <dbReference type="ARBA" id="ARBA00004442"/>
    </source>
</evidence>